<dbReference type="RefSeq" id="WP_129455496.1">
    <property type="nucleotide sequence ID" value="NZ_JACXYX010000006.1"/>
</dbReference>
<organism evidence="11 12">
    <name type="scientific">Nocardioides ganghwensis</name>
    <dbReference type="NCBI Taxonomy" id="252230"/>
    <lineage>
        <taxon>Bacteria</taxon>
        <taxon>Bacillati</taxon>
        <taxon>Actinomycetota</taxon>
        <taxon>Actinomycetes</taxon>
        <taxon>Propionibacteriales</taxon>
        <taxon>Nocardioidaceae</taxon>
        <taxon>Nocardioides</taxon>
    </lineage>
</organism>
<evidence type="ECO:0000256" key="9">
    <source>
        <dbReference type="SAM" id="MobiDB-lite"/>
    </source>
</evidence>
<keyword evidence="6 10" id="KW-1133">Transmembrane helix</keyword>
<evidence type="ECO:0000256" key="7">
    <source>
        <dbReference type="ARBA" id="ARBA00023136"/>
    </source>
</evidence>
<dbReference type="GO" id="GO:0022857">
    <property type="term" value="F:transmembrane transporter activity"/>
    <property type="evidence" value="ECO:0007669"/>
    <property type="project" value="InterPro"/>
</dbReference>
<keyword evidence="4" id="KW-0997">Cell inner membrane</keyword>
<dbReference type="PANTHER" id="PTHR32196">
    <property type="entry name" value="ABC TRANSPORTER PERMEASE PROTEIN YPHD-RELATED-RELATED"/>
    <property type="match status" value="1"/>
</dbReference>
<dbReference type="EMBL" id="SDWU01000012">
    <property type="protein sequence ID" value="RYC01196.1"/>
    <property type="molecule type" value="Genomic_DNA"/>
</dbReference>
<dbReference type="OrthoDB" id="9808136at2"/>
<feature type="transmembrane region" description="Helical" evidence="10">
    <location>
        <begin position="327"/>
        <end position="345"/>
    </location>
</feature>
<feature type="transmembrane region" description="Helical" evidence="10">
    <location>
        <begin position="44"/>
        <end position="63"/>
    </location>
</feature>
<feature type="transmembrane region" description="Helical" evidence="10">
    <location>
        <begin position="75"/>
        <end position="97"/>
    </location>
</feature>
<dbReference type="PANTHER" id="PTHR32196:SF71">
    <property type="entry name" value="AUTOINDUCER 2 IMPORT SYSTEM PERMEASE PROTEIN LSRD"/>
    <property type="match status" value="1"/>
</dbReference>
<feature type="transmembrane region" description="Helical" evidence="10">
    <location>
        <begin position="129"/>
        <end position="147"/>
    </location>
</feature>
<evidence type="ECO:0000256" key="6">
    <source>
        <dbReference type="ARBA" id="ARBA00022989"/>
    </source>
</evidence>
<keyword evidence="7 10" id="KW-0472">Membrane</keyword>
<gene>
    <name evidence="11" type="ORF">EUA07_12515</name>
</gene>
<feature type="region of interest" description="Disordered" evidence="9">
    <location>
        <begin position="1"/>
        <end position="36"/>
    </location>
</feature>
<reference evidence="11 12" key="1">
    <citation type="submission" date="2019-01" db="EMBL/GenBank/DDBJ databases">
        <title>Novel species of Nocardioides.</title>
        <authorList>
            <person name="Liu Q."/>
            <person name="Xin Y.-H."/>
        </authorList>
    </citation>
    <scope>NUCLEOTIDE SEQUENCE [LARGE SCALE GENOMIC DNA]</scope>
    <source>
        <strain evidence="11 12">CGMCC 4.6875</strain>
    </source>
</reference>
<dbReference type="GO" id="GO:0005886">
    <property type="term" value="C:plasma membrane"/>
    <property type="evidence" value="ECO:0007669"/>
    <property type="project" value="UniProtKB-SubCell"/>
</dbReference>
<accession>A0A4V1RMF0</accession>
<comment type="caution">
    <text evidence="11">The sequence shown here is derived from an EMBL/GenBank/DDBJ whole genome shotgun (WGS) entry which is preliminary data.</text>
</comment>
<evidence type="ECO:0000256" key="3">
    <source>
        <dbReference type="ARBA" id="ARBA00022475"/>
    </source>
</evidence>
<keyword evidence="5 10" id="KW-0812">Transmembrane</keyword>
<keyword evidence="2" id="KW-0813">Transport</keyword>
<proteinExistence type="predicted"/>
<keyword evidence="3" id="KW-1003">Cell membrane</keyword>
<feature type="transmembrane region" description="Helical" evidence="10">
    <location>
        <begin position="153"/>
        <end position="172"/>
    </location>
</feature>
<evidence type="ECO:0000256" key="4">
    <source>
        <dbReference type="ARBA" id="ARBA00022519"/>
    </source>
</evidence>
<protein>
    <recommendedName>
        <fullName evidence="8">Autoinducer 2 import system permease protein LsrD</fullName>
    </recommendedName>
</protein>
<evidence type="ECO:0000313" key="11">
    <source>
        <dbReference type="EMBL" id="RYC01196.1"/>
    </source>
</evidence>
<name>A0A4V1RMF0_9ACTN</name>
<dbReference type="AlphaFoldDB" id="A0A4V1RMF0"/>
<evidence type="ECO:0000256" key="1">
    <source>
        <dbReference type="ARBA" id="ARBA00004651"/>
    </source>
</evidence>
<keyword evidence="12" id="KW-1185">Reference proteome</keyword>
<dbReference type="Proteomes" id="UP000293291">
    <property type="component" value="Unassembled WGS sequence"/>
</dbReference>
<dbReference type="InterPro" id="IPR001851">
    <property type="entry name" value="ABC_transp_permease"/>
</dbReference>
<feature type="transmembrane region" description="Helical" evidence="10">
    <location>
        <begin position="242"/>
        <end position="264"/>
    </location>
</feature>
<comment type="subcellular location">
    <subcellularLocation>
        <location evidence="1">Cell membrane</location>
        <topology evidence="1">Multi-pass membrane protein</topology>
    </subcellularLocation>
</comment>
<sequence>MNGTRATTDPTAGTPEPAAEPQESVRRRRAARPKAERRRLDSTALIYLVLVAVVATSAVLTGVEGRNFFSQGNVWAVLTAMSVLGLIAIGQTLVILVGSLDLSVPYVVSLATVIAAGGMKGLDSNIPAAVVNTLALCAVIGLVMGLLVSLLHVHGFIASLGIGLVVSGYLGTNYQGSHGAAAPDLRLLGRSGIAGWIPTAFIILLVCAVLVTLLLRYTRLGHHVYAIGGNQAVARMSGVRTALPVVAAHVLCSVLAGLAALLLLSRTGVGSPTIGSQGRYDLLSIAAVVLGGTLLAGGKGSVVGTIGGVAIFAVLDNVMGVMQVNPFLKDFVRGLVIVLAVAVYARRSVVRRPPRFGASRPVLPVPSSAGPSTKGERA</sequence>
<feature type="transmembrane region" description="Helical" evidence="10">
    <location>
        <begin position="103"/>
        <end position="122"/>
    </location>
</feature>
<evidence type="ECO:0000256" key="2">
    <source>
        <dbReference type="ARBA" id="ARBA00022448"/>
    </source>
</evidence>
<feature type="transmembrane region" description="Helical" evidence="10">
    <location>
        <begin position="285"/>
        <end position="315"/>
    </location>
</feature>
<dbReference type="Pfam" id="PF02653">
    <property type="entry name" value="BPD_transp_2"/>
    <property type="match status" value="1"/>
</dbReference>
<dbReference type="CDD" id="cd06579">
    <property type="entry name" value="TM_PBP1_transp_AraH_like"/>
    <property type="match status" value="1"/>
</dbReference>
<evidence type="ECO:0000313" key="12">
    <source>
        <dbReference type="Proteomes" id="UP000293291"/>
    </source>
</evidence>
<feature type="compositionally biased region" description="Basic residues" evidence="9">
    <location>
        <begin position="26"/>
        <end position="36"/>
    </location>
</feature>
<evidence type="ECO:0000256" key="8">
    <source>
        <dbReference type="ARBA" id="ARBA00039381"/>
    </source>
</evidence>
<feature type="transmembrane region" description="Helical" evidence="10">
    <location>
        <begin position="193"/>
        <end position="215"/>
    </location>
</feature>
<evidence type="ECO:0000256" key="5">
    <source>
        <dbReference type="ARBA" id="ARBA00022692"/>
    </source>
</evidence>
<feature type="compositionally biased region" description="Low complexity" evidence="9">
    <location>
        <begin position="1"/>
        <end position="21"/>
    </location>
</feature>
<evidence type="ECO:0000256" key="10">
    <source>
        <dbReference type="SAM" id="Phobius"/>
    </source>
</evidence>